<dbReference type="Pfam" id="PF00501">
    <property type="entry name" value="AMP-binding"/>
    <property type="match status" value="1"/>
</dbReference>
<reference evidence="8 9" key="1">
    <citation type="submission" date="2020-07" db="EMBL/GenBank/DDBJ databases">
        <title>Endozoicomonas sp. nov., isolated from sediment.</title>
        <authorList>
            <person name="Gu T."/>
        </authorList>
    </citation>
    <scope>NUCLEOTIDE SEQUENCE [LARGE SCALE GENOMIC DNA]</scope>
    <source>
        <strain evidence="8 9">SM1973</strain>
    </source>
</reference>
<keyword evidence="2 8" id="KW-0436">Ligase</keyword>
<dbReference type="EMBL" id="JACCKB010000003">
    <property type="protein sequence ID" value="NYZ65020.1"/>
    <property type="molecule type" value="Genomic_DNA"/>
</dbReference>
<dbReference type="InterPro" id="IPR000873">
    <property type="entry name" value="AMP-dep_synth/lig_dom"/>
</dbReference>
<dbReference type="GO" id="GO:0006629">
    <property type="term" value="P:lipid metabolic process"/>
    <property type="evidence" value="ECO:0007669"/>
    <property type="project" value="InterPro"/>
</dbReference>
<evidence type="ECO:0000256" key="3">
    <source>
        <dbReference type="ARBA" id="ARBA00022741"/>
    </source>
</evidence>
<dbReference type="Pfam" id="PF16177">
    <property type="entry name" value="ACAS_N"/>
    <property type="match status" value="1"/>
</dbReference>
<dbReference type="PANTHER" id="PTHR42921:SF1">
    <property type="entry name" value="ACETOACETYL-COA SYNTHETASE"/>
    <property type="match status" value="1"/>
</dbReference>
<dbReference type="NCBIfam" id="TIGR01217">
    <property type="entry name" value="ac_ac_CoA_syn"/>
    <property type="match status" value="1"/>
</dbReference>
<dbReference type="EC" id="6.2.1.16" evidence="8"/>
<evidence type="ECO:0000256" key="1">
    <source>
        <dbReference type="ARBA" id="ARBA00006432"/>
    </source>
</evidence>
<evidence type="ECO:0000259" key="6">
    <source>
        <dbReference type="Pfam" id="PF13193"/>
    </source>
</evidence>
<evidence type="ECO:0000256" key="4">
    <source>
        <dbReference type="ARBA" id="ARBA00022840"/>
    </source>
</evidence>
<keyword evidence="9" id="KW-1185">Reference proteome</keyword>
<sequence>MKDNPIWQPSAERIQQARITQFRQYLEQQQQCSLPDYSALYQWSIENIATFWRSIAEFCQMKFHRPPQQTLTNEQPMQDAQLFTKVRWFQGSTLNYAEHLLSRRDNHPAIISYDESGCRQQLSYAQLFEQVTAVSYQLKAMGVAKGDRVAGMLPNCSEAIIAMLATTSLGAVWSSCSPDFGTHGVVDRFGQIEPKVFIACSGYYYNGKVIDCRPKLKEIQQQLPNVQHTIILQFLEQPLDVSEHSKSTDWAELLATPPADYQLCFESCAFDDPLFILYSSGTTGKPKCIVHGVGGTLLQHLKEHQLHTDITDQDVLFYFTTCGWMMWNWLVSGLASGATLVLYDGSPFHPKPSVLWDMAEREQISVFGTSAKYIAALEKAEVKPAQSHQLAALKAILSTGSPLSHESFDYVYRDIKQDVCLSSISGGTDIISCFALGNPTLPVYRGQLQCRGLGMAVEFYNEAGEATTGEKGELVCKQPFPSMPIGFWQDPDGSKYHKAYFSKFPGIWCHGDYGELTEQGGVIIHGRADAVLNPGGVRIGTAEIYRQVEQVPEVLESIAVGQQWQDDVRVVLFVKLKPGVHLTAQLITTIKKTIREHTSPRHVPAKVLEVADIPRTISGKIVELAVRKVIHSEAVDNTDALANPEALEYFKDRKELLEE</sequence>
<organism evidence="8 9">
    <name type="scientific">Spartinivicinus marinus</name>
    <dbReference type="NCBI Taxonomy" id="2994442"/>
    <lineage>
        <taxon>Bacteria</taxon>
        <taxon>Pseudomonadati</taxon>
        <taxon>Pseudomonadota</taxon>
        <taxon>Gammaproteobacteria</taxon>
        <taxon>Oceanospirillales</taxon>
        <taxon>Zooshikellaceae</taxon>
        <taxon>Spartinivicinus</taxon>
    </lineage>
</organism>
<dbReference type="SUPFAM" id="SSF56801">
    <property type="entry name" value="Acetyl-CoA synthetase-like"/>
    <property type="match status" value="1"/>
</dbReference>
<feature type="domain" description="AMP-binding enzyme C-terminal" evidence="6">
    <location>
        <begin position="550"/>
        <end position="620"/>
    </location>
</feature>
<dbReference type="RefSeq" id="WP_180567052.1">
    <property type="nucleotide sequence ID" value="NZ_JACCKB010000003.1"/>
</dbReference>
<dbReference type="AlphaFoldDB" id="A0A853HTC0"/>
<dbReference type="InterPro" id="IPR025110">
    <property type="entry name" value="AMP-bd_C"/>
</dbReference>
<dbReference type="GO" id="GO:0005524">
    <property type="term" value="F:ATP binding"/>
    <property type="evidence" value="ECO:0007669"/>
    <property type="project" value="UniProtKB-KW"/>
</dbReference>
<dbReference type="Gene3D" id="3.30.300.30">
    <property type="match status" value="1"/>
</dbReference>
<feature type="domain" description="AMP-dependent synthetase/ligase" evidence="5">
    <location>
        <begin position="103"/>
        <end position="479"/>
    </location>
</feature>
<dbReference type="CDD" id="cd05943">
    <property type="entry name" value="AACS"/>
    <property type="match status" value="1"/>
</dbReference>
<evidence type="ECO:0000256" key="2">
    <source>
        <dbReference type="ARBA" id="ARBA00022598"/>
    </source>
</evidence>
<evidence type="ECO:0000313" key="9">
    <source>
        <dbReference type="Proteomes" id="UP000569732"/>
    </source>
</evidence>
<dbReference type="InterPro" id="IPR032387">
    <property type="entry name" value="ACAS_N"/>
</dbReference>
<comment type="caution">
    <text evidence="8">The sequence shown here is derived from an EMBL/GenBank/DDBJ whole genome shotgun (WGS) entry which is preliminary data.</text>
</comment>
<dbReference type="NCBIfam" id="NF002937">
    <property type="entry name" value="PRK03584.1"/>
    <property type="match status" value="1"/>
</dbReference>
<dbReference type="InterPro" id="IPR045851">
    <property type="entry name" value="AMP-bd_C_sf"/>
</dbReference>
<evidence type="ECO:0000313" key="8">
    <source>
        <dbReference type="EMBL" id="NYZ65020.1"/>
    </source>
</evidence>
<feature type="domain" description="Acetyl-coenzyme A synthetase N-terminal" evidence="7">
    <location>
        <begin position="37"/>
        <end position="99"/>
    </location>
</feature>
<name>A0A853HTC0_9GAMM</name>
<keyword evidence="4" id="KW-0067">ATP-binding</keyword>
<dbReference type="InterPro" id="IPR005914">
    <property type="entry name" value="Acac_CoA_synth"/>
</dbReference>
<dbReference type="Proteomes" id="UP000569732">
    <property type="component" value="Unassembled WGS sequence"/>
</dbReference>
<evidence type="ECO:0000259" key="7">
    <source>
        <dbReference type="Pfam" id="PF16177"/>
    </source>
</evidence>
<accession>A0A853HTC0</accession>
<dbReference type="PROSITE" id="PS00455">
    <property type="entry name" value="AMP_BINDING"/>
    <property type="match status" value="1"/>
</dbReference>
<dbReference type="InterPro" id="IPR042099">
    <property type="entry name" value="ANL_N_sf"/>
</dbReference>
<gene>
    <name evidence="8" type="ORF">H0A36_03300</name>
</gene>
<dbReference type="GO" id="GO:0030729">
    <property type="term" value="F:acetoacetate-CoA ligase activity"/>
    <property type="evidence" value="ECO:0007669"/>
    <property type="project" value="UniProtKB-EC"/>
</dbReference>
<protein>
    <submittedName>
        <fullName evidence="8">Acetoacetate--CoA ligase</fullName>
        <ecNumber evidence="8">6.2.1.16</ecNumber>
    </submittedName>
</protein>
<evidence type="ECO:0000259" key="5">
    <source>
        <dbReference type="Pfam" id="PF00501"/>
    </source>
</evidence>
<dbReference type="Gene3D" id="3.40.50.12780">
    <property type="entry name" value="N-terminal domain of ligase-like"/>
    <property type="match status" value="1"/>
</dbReference>
<dbReference type="PANTHER" id="PTHR42921">
    <property type="entry name" value="ACETOACETYL-COA SYNTHETASE"/>
    <property type="match status" value="1"/>
</dbReference>
<comment type="similarity">
    <text evidence="1">Belongs to the ATP-dependent AMP-binding enzyme family.</text>
</comment>
<proteinExistence type="inferred from homology"/>
<keyword evidence="3" id="KW-0547">Nucleotide-binding</keyword>
<dbReference type="InterPro" id="IPR020845">
    <property type="entry name" value="AMP-binding_CS"/>
</dbReference>
<dbReference type="Pfam" id="PF13193">
    <property type="entry name" value="AMP-binding_C"/>
    <property type="match status" value="1"/>
</dbReference>